<dbReference type="Proteomes" id="UP001299596">
    <property type="component" value="Unassembled WGS sequence"/>
</dbReference>
<protein>
    <submittedName>
        <fullName evidence="3">Uncharacterized protein</fullName>
    </submittedName>
</protein>
<reference evidence="3 4" key="1">
    <citation type="submission" date="2023-12" db="EMBL/GenBank/DDBJ databases">
        <title>Description of new species of Mycobacterium terrae complex isolated from sewage at the Sao Paulo Zoological Park Foundation in Brazil.</title>
        <authorList>
            <person name="Romagnoli C.L."/>
            <person name="Conceicao E.C."/>
            <person name="Machado E."/>
            <person name="Barreto L.B.P.F."/>
            <person name="Sharma A."/>
            <person name="Silva N.M."/>
            <person name="Marques L.E."/>
            <person name="Juliana M.A."/>
            <person name="Lourenco M.C.S."/>
            <person name="Digiampietri L.A."/>
            <person name="Suffys P.N."/>
            <person name="Viana-Niero C."/>
        </authorList>
    </citation>
    <scope>NUCLEOTIDE SEQUENCE [LARGE SCALE GENOMIC DNA]</scope>
    <source>
        <strain evidence="3 4">MYC098</strain>
    </source>
</reference>
<organism evidence="3 4">
    <name type="scientific">[Mycobacterium] crassicus</name>
    <dbReference type="NCBI Taxonomy" id="2872309"/>
    <lineage>
        <taxon>Bacteria</taxon>
        <taxon>Bacillati</taxon>
        <taxon>Actinomycetota</taxon>
        <taxon>Actinomycetes</taxon>
        <taxon>Mycobacteriales</taxon>
        <taxon>Mycobacteriaceae</taxon>
        <taxon>Mycolicibacter</taxon>
    </lineage>
</organism>
<gene>
    <name evidence="3" type="ORF">K6T79_18360</name>
</gene>
<sequence length="618" mass="65992">MAAMAKGKYKVRKENRDASQLEEELAQVRVKLEEEQRRLAQVRERVTVDVALRAELAAAVAARDAACAPHLSRIAADRDVIRVAARQLVDVTKGMARHWEKIGDWGWKEFGPENYYAILTGDRAYLTEGVVSSRLTESATELIQRARGIRKTAPVDFTAEQRRALAEAAASASGMALPDDVTGVDGQGWDAFVDRVQDDTAAAIAFKSPPPWLDIATDVAHPVSKMLGACSEIAAATDCSTPGVVPTVAELSTGSAALRDAATAAGATAIAEAFIGGLQRNVTRASRSAISSVVADSAAYPAPADAAAMQAWYSVCAMGAWGRQRTTQAGRVAVAAAAAVPFWLPPGHTIAYLDSEPLSVADLEEIRMPFAQVLVTFAEPARLPAIDPSVLVDDRRVRWIDHLVGVGSGVPDLREMVVGATDNFQESLPTLWDAIAGRGAHIEAILLLADAHGRLDDLFAWCITVPSLTAGRTLGRWVIPASRRATSYANLVGNAAAVAAWAEWHRPGHARAADEQGDVPGGDGGGPARTSHGEDMVHVLNVTLTAPSPEGAVKGEPTGRTTAPHRRRGHWRRQHFGPGRSQTRRVRIAPVLVNAGRVGSERPQVYRLPMPKASQEYA</sequence>
<dbReference type="Pfam" id="PF26125">
    <property type="entry name" value="AcrVA2-like"/>
    <property type="match status" value="1"/>
</dbReference>
<evidence type="ECO:0000313" key="4">
    <source>
        <dbReference type="Proteomes" id="UP001299596"/>
    </source>
</evidence>
<accession>A0ABU5XLZ0</accession>
<feature type="region of interest" description="Disordered" evidence="2">
    <location>
        <begin position="509"/>
        <end position="532"/>
    </location>
</feature>
<name>A0ABU5XLZ0_9MYCO</name>
<keyword evidence="1" id="KW-0175">Coiled coil</keyword>
<evidence type="ECO:0000313" key="3">
    <source>
        <dbReference type="EMBL" id="MEB3023009.1"/>
    </source>
</evidence>
<dbReference type="EMBL" id="JAYJJR010000013">
    <property type="protein sequence ID" value="MEB3023009.1"/>
    <property type="molecule type" value="Genomic_DNA"/>
</dbReference>
<evidence type="ECO:0000256" key="2">
    <source>
        <dbReference type="SAM" id="MobiDB-lite"/>
    </source>
</evidence>
<feature type="compositionally biased region" description="Basic residues" evidence="2">
    <location>
        <begin position="563"/>
        <end position="575"/>
    </location>
</feature>
<feature type="coiled-coil region" evidence="1">
    <location>
        <begin position="11"/>
        <end position="45"/>
    </location>
</feature>
<evidence type="ECO:0000256" key="1">
    <source>
        <dbReference type="SAM" id="Coils"/>
    </source>
</evidence>
<dbReference type="InterPro" id="IPR058915">
    <property type="entry name" value="AcrVA2-like"/>
</dbReference>
<feature type="region of interest" description="Disordered" evidence="2">
    <location>
        <begin position="547"/>
        <end position="584"/>
    </location>
</feature>
<keyword evidence="4" id="KW-1185">Reference proteome</keyword>
<dbReference type="RefSeq" id="WP_329780273.1">
    <property type="nucleotide sequence ID" value="NZ_JAYJJR010000013.1"/>
</dbReference>
<comment type="caution">
    <text evidence="3">The sequence shown here is derived from an EMBL/GenBank/DDBJ whole genome shotgun (WGS) entry which is preliminary data.</text>
</comment>
<proteinExistence type="predicted"/>